<name>A0A085W8E3_9BACT</name>
<evidence type="ECO:0008006" key="5">
    <source>
        <dbReference type="Google" id="ProtNLM"/>
    </source>
</evidence>
<protein>
    <recommendedName>
        <fullName evidence="5">Lipoprotein</fullName>
    </recommendedName>
</protein>
<feature type="chain" id="PRO_5001799341" description="Lipoprotein" evidence="2">
    <location>
        <begin position="20"/>
        <end position="87"/>
    </location>
</feature>
<proteinExistence type="predicted"/>
<dbReference type="RefSeq" id="WP_044195100.1">
    <property type="nucleotide sequence ID" value="NZ_JMCB01000015.1"/>
</dbReference>
<evidence type="ECO:0000313" key="3">
    <source>
        <dbReference type="EMBL" id="KFE63956.1"/>
    </source>
</evidence>
<gene>
    <name evidence="3" type="ORF">DB31_2368</name>
</gene>
<evidence type="ECO:0000256" key="1">
    <source>
        <dbReference type="SAM" id="MobiDB-lite"/>
    </source>
</evidence>
<comment type="caution">
    <text evidence="3">The sequence shown here is derived from an EMBL/GenBank/DDBJ whole genome shotgun (WGS) entry which is preliminary data.</text>
</comment>
<evidence type="ECO:0000313" key="4">
    <source>
        <dbReference type="Proteomes" id="UP000028725"/>
    </source>
</evidence>
<dbReference type="Proteomes" id="UP000028725">
    <property type="component" value="Unassembled WGS sequence"/>
</dbReference>
<feature type="signal peptide" evidence="2">
    <location>
        <begin position="1"/>
        <end position="19"/>
    </location>
</feature>
<sequence>MKLSAALCCLLFAACATTASQGTRSSAEAWMDGGGGPGGRTEETREPVRVETPAGTFLVSPGHQEDFQKLLSGEPTRVPFYAGADSP</sequence>
<keyword evidence="2" id="KW-0732">Signal</keyword>
<dbReference type="EMBL" id="JMCB01000015">
    <property type="protein sequence ID" value="KFE63956.1"/>
    <property type="molecule type" value="Genomic_DNA"/>
</dbReference>
<organism evidence="3 4">
    <name type="scientific">Hyalangium minutum</name>
    <dbReference type="NCBI Taxonomy" id="394096"/>
    <lineage>
        <taxon>Bacteria</taxon>
        <taxon>Pseudomonadati</taxon>
        <taxon>Myxococcota</taxon>
        <taxon>Myxococcia</taxon>
        <taxon>Myxococcales</taxon>
        <taxon>Cystobacterineae</taxon>
        <taxon>Archangiaceae</taxon>
        <taxon>Hyalangium</taxon>
    </lineage>
</organism>
<dbReference type="AlphaFoldDB" id="A0A085W8E3"/>
<dbReference type="OrthoDB" id="5383239at2"/>
<keyword evidence="4" id="KW-1185">Reference proteome</keyword>
<dbReference type="PROSITE" id="PS51257">
    <property type="entry name" value="PROKAR_LIPOPROTEIN"/>
    <property type="match status" value="1"/>
</dbReference>
<dbReference type="STRING" id="394096.DB31_2368"/>
<evidence type="ECO:0000256" key="2">
    <source>
        <dbReference type="SAM" id="SignalP"/>
    </source>
</evidence>
<reference evidence="3 4" key="1">
    <citation type="submission" date="2014-04" db="EMBL/GenBank/DDBJ databases">
        <title>Genome assembly of Hyalangium minutum DSM 14724.</title>
        <authorList>
            <person name="Sharma G."/>
            <person name="Subramanian S."/>
        </authorList>
    </citation>
    <scope>NUCLEOTIDE SEQUENCE [LARGE SCALE GENOMIC DNA]</scope>
    <source>
        <strain evidence="3 4">DSM 14724</strain>
    </source>
</reference>
<feature type="region of interest" description="Disordered" evidence="1">
    <location>
        <begin position="19"/>
        <end position="47"/>
    </location>
</feature>
<accession>A0A085W8E3</accession>